<protein>
    <submittedName>
        <fullName evidence="3">DUF2207 domain-containing protein</fullName>
    </submittedName>
</protein>
<dbReference type="InterPro" id="IPR018702">
    <property type="entry name" value="DUF2207"/>
</dbReference>
<accession>A0A833GV42</accession>
<evidence type="ECO:0000256" key="1">
    <source>
        <dbReference type="SAM" id="Phobius"/>
    </source>
</evidence>
<feature type="transmembrane region" description="Helical" evidence="1">
    <location>
        <begin position="409"/>
        <end position="429"/>
    </location>
</feature>
<proteinExistence type="predicted"/>
<dbReference type="AlphaFoldDB" id="A0A833GV42"/>
<evidence type="ECO:0000259" key="2">
    <source>
        <dbReference type="Pfam" id="PF09972"/>
    </source>
</evidence>
<feature type="transmembrane region" description="Helical" evidence="1">
    <location>
        <begin position="231"/>
        <end position="252"/>
    </location>
</feature>
<dbReference type="Pfam" id="PF09972">
    <property type="entry name" value="DUF2207"/>
    <property type="match status" value="1"/>
</dbReference>
<sequence length="592" mass="66683">MLPKILLSLILLSLALPVEYAPARSLYWRLLDVEARLDRDGRLHVRESQTMVFDGDWNGGERRFNLRPGQRLDFARLLRHDPTSGTYRELRSGPLDQVDNYGWHSQNTLRWRSRLPSDPPFAGQAITYVLEYSLGGIVSRQGTGYLLDHDFVFPERSGRIEKARVRLDLDPVWQGRIAFPVIQEMTALPPGQGLVIALDLQHAEGNPAEIAATSAAPVRQRPKPPLPAPAWLGPAMSAILWLTLALLAIRFFRHERRLGRFDPLPAVEAIDRDWLQAHVFRLPPEVVGAAWDKQTSHHEVAAVIARLVQENKITSRVEEFVLPLLNIRIRSFAVLHMRLNIPRQHFTGYERRLIDGLFIAGDSTDTRTIRKHYRNSKTSFNPASELAEPLGRQVEQLTRDRKNPLAYNWMPPFLLAVLSFFLLLANGFLHRTELTVQVTGLVLFTISWICGGVTAWIYRNRSTGRTARILFFSLFAMLPAAGIALLASLQFSTLGLTGFFVLAMAVITTIFNLAMARDDREGVLLCQQLTSARRFFQRELAKEQPDLEDAWFPYLMAFGLGDRVDAWFRQFGSTGPLSGPAGSSGSGSAGFT</sequence>
<name>A0A833GV42_9LEPT</name>
<comment type="caution">
    <text evidence="3">The sequence shown here is derived from an EMBL/GenBank/DDBJ whole genome shotgun (WGS) entry which is preliminary data.</text>
</comment>
<organism evidence="3 4">
    <name type="scientific">Leptonema illini</name>
    <dbReference type="NCBI Taxonomy" id="183"/>
    <lineage>
        <taxon>Bacteria</taxon>
        <taxon>Pseudomonadati</taxon>
        <taxon>Spirochaetota</taxon>
        <taxon>Spirochaetia</taxon>
        <taxon>Leptospirales</taxon>
        <taxon>Leptospiraceae</taxon>
        <taxon>Leptonema</taxon>
    </lineage>
</organism>
<gene>
    <name evidence="3" type="ORF">F9K24_22855</name>
</gene>
<feature type="non-terminal residue" evidence="3">
    <location>
        <position position="592"/>
    </location>
</feature>
<feature type="transmembrane region" description="Helical" evidence="1">
    <location>
        <begin position="469"/>
        <end position="489"/>
    </location>
</feature>
<feature type="domain" description="DUF2207" evidence="2">
    <location>
        <begin position="31"/>
        <end position="171"/>
    </location>
</feature>
<dbReference type="Proteomes" id="UP000460298">
    <property type="component" value="Unassembled WGS sequence"/>
</dbReference>
<reference evidence="3 4" key="1">
    <citation type="submission" date="2019-10" db="EMBL/GenBank/DDBJ databases">
        <title>Extracellular Electron Transfer in a Candidatus Methanoperedens spp. Enrichment Culture.</title>
        <authorList>
            <person name="Berger S."/>
            <person name="Rangel Shaw D."/>
            <person name="Berben T."/>
            <person name="In 'T Zandt M."/>
            <person name="Frank J."/>
            <person name="Reimann J."/>
            <person name="Jetten M.S.M."/>
            <person name="Welte C.U."/>
        </authorList>
    </citation>
    <scope>NUCLEOTIDE SEQUENCE [LARGE SCALE GENOMIC DNA]</scope>
    <source>
        <strain evidence="3">SB12</strain>
    </source>
</reference>
<evidence type="ECO:0000313" key="4">
    <source>
        <dbReference type="Proteomes" id="UP000460298"/>
    </source>
</evidence>
<keyword evidence="1" id="KW-0472">Membrane</keyword>
<evidence type="ECO:0000313" key="3">
    <source>
        <dbReference type="EMBL" id="KAB2926998.1"/>
    </source>
</evidence>
<feature type="transmembrane region" description="Helical" evidence="1">
    <location>
        <begin position="495"/>
        <end position="515"/>
    </location>
</feature>
<keyword evidence="1" id="KW-0812">Transmembrane</keyword>
<keyword evidence="1" id="KW-1133">Transmembrane helix</keyword>
<feature type="transmembrane region" description="Helical" evidence="1">
    <location>
        <begin position="435"/>
        <end position="457"/>
    </location>
</feature>
<dbReference type="EMBL" id="WBUI01000090">
    <property type="protein sequence ID" value="KAB2926998.1"/>
    <property type="molecule type" value="Genomic_DNA"/>
</dbReference>